<comment type="caution">
    <text evidence="4">The sequence shown here is derived from an EMBL/GenBank/DDBJ whole genome shotgun (WGS) entry which is preliminary data.</text>
</comment>
<reference evidence="4 5" key="1">
    <citation type="journal article" date="2024" name="Plant J.">
        <title>Genome sequences and population genomics reveal climatic adaptation and genomic divergence between two closely related sweetgum species.</title>
        <authorList>
            <person name="Xu W.Q."/>
            <person name="Ren C.Q."/>
            <person name="Zhang X.Y."/>
            <person name="Comes H.P."/>
            <person name="Liu X.H."/>
            <person name="Li Y.G."/>
            <person name="Kettle C.J."/>
            <person name="Jalonen R."/>
            <person name="Gaisberger H."/>
            <person name="Ma Y.Z."/>
            <person name="Qiu Y.X."/>
        </authorList>
    </citation>
    <scope>NUCLEOTIDE SEQUENCE [LARGE SCALE GENOMIC DNA]</scope>
    <source>
        <strain evidence="4">Hangzhou</strain>
    </source>
</reference>
<feature type="domain" description="C2H2-type" evidence="3">
    <location>
        <begin position="94"/>
        <end position="121"/>
    </location>
</feature>
<feature type="compositionally biased region" description="Polar residues" evidence="2">
    <location>
        <begin position="134"/>
        <end position="147"/>
    </location>
</feature>
<dbReference type="SMART" id="SM00355">
    <property type="entry name" value="ZnF_C2H2"/>
    <property type="match status" value="4"/>
</dbReference>
<keyword evidence="1" id="KW-0862">Zinc</keyword>
<name>A0AAP0RIG2_LIQFO</name>
<keyword evidence="1" id="KW-0479">Metal-binding</keyword>
<dbReference type="InterPro" id="IPR013087">
    <property type="entry name" value="Znf_C2H2_type"/>
</dbReference>
<dbReference type="Proteomes" id="UP001415857">
    <property type="component" value="Unassembled WGS sequence"/>
</dbReference>
<keyword evidence="1" id="KW-0863">Zinc-finger</keyword>
<dbReference type="PANTHER" id="PTHR46869">
    <property type="entry name" value="C2H2-LIKE ZINC FINGER PROTEIN"/>
    <property type="match status" value="1"/>
</dbReference>
<dbReference type="PANTHER" id="PTHR46869:SF1">
    <property type="entry name" value="C2H2-LIKE ZINC FINGER PROTEIN"/>
    <property type="match status" value="1"/>
</dbReference>
<feature type="domain" description="C2H2-type" evidence="3">
    <location>
        <begin position="479"/>
        <end position="501"/>
    </location>
</feature>
<feature type="domain" description="C2H2-type" evidence="3">
    <location>
        <begin position="395"/>
        <end position="417"/>
    </location>
</feature>
<accession>A0AAP0RIG2</accession>
<feature type="region of interest" description="Disordered" evidence="2">
    <location>
        <begin position="134"/>
        <end position="161"/>
    </location>
</feature>
<sequence length="548" mass="60493">MEEEDQEMKHVCKLCNKRYPCGRSLGGHMRSHIIVNSAEAEQEAMPNTEQNIEKESEIAGIEANEHSAAYGLRQNPRKTWRLVGSSSGIIHQEYVCKECGKGFQSLKALCGHMACHSEKERVVLNNLEDHSWSSGSQKLVMDSQSDTEAGAPRRRRRSKRKRYKTIAVNNASFSLANGSPSVSEIEQEQEEVAMCLMMLSRDSGKWGGLNSVADSSDNNSVVLEDRSMSIDMRIAKREGLNCVHNGDETVEMKKPVGRKVKSGVFDGRIVHFEHSDSGYFSNGSKKVESDVSIVGILRNDGFKKLKVENGSGFEVFDAELGKGINRIKCSKTELVKNLIREEGYGHGQAGRALVKRDSRKRVKNDSGLLGVSGRKMTNGSTNVELSKNAQKRSKFECLTCNKVFQSPQALGGHIASHKKLNGCYTSKYESGENGVGTEISPDPMLDSKLIDFRKGKNLIDQEFSGNVEKKSASKKSKGHECPICFRVFRSGQALGGHKRSHLVGGSEEKSNQTLVIKEEAPEVSDLLDLNLPAPIEDEPNGHAGFMPW</sequence>
<organism evidence="4 5">
    <name type="scientific">Liquidambar formosana</name>
    <name type="common">Formosan gum</name>
    <dbReference type="NCBI Taxonomy" id="63359"/>
    <lineage>
        <taxon>Eukaryota</taxon>
        <taxon>Viridiplantae</taxon>
        <taxon>Streptophyta</taxon>
        <taxon>Embryophyta</taxon>
        <taxon>Tracheophyta</taxon>
        <taxon>Spermatophyta</taxon>
        <taxon>Magnoliopsida</taxon>
        <taxon>eudicotyledons</taxon>
        <taxon>Gunneridae</taxon>
        <taxon>Pentapetalae</taxon>
        <taxon>Saxifragales</taxon>
        <taxon>Altingiaceae</taxon>
        <taxon>Liquidambar</taxon>
    </lineage>
</organism>
<evidence type="ECO:0000313" key="4">
    <source>
        <dbReference type="EMBL" id="KAK9276916.1"/>
    </source>
</evidence>
<evidence type="ECO:0000256" key="2">
    <source>
        <dbReference type="SAM" id="MobiDB-lite"/>
    </source>
</evidence>
<evidence type="ECO:0000313" key="5">
    <source>
        <dbReference type="Proteomes" id="UP001415857"/>
    </source>
</evidence>
<gene>
    <name evidence="4" type="ORF">L1049_006454</name>
</gene>
<dbReference type="InterPro" id="IPR036236">
    <property type="entry name" value="Znf_C2H2_sf"/>
</dbReference>
<feature type="compositionally biased region" description="Basic residues" evidence="2">
    <location>
        <begin position="152"/>
        <end position="161"/>
    </location>
</feature>
<dbReference type="GO" id="GO:0008270">
    <property type="term" value="F:zinc ion binding"/>
    <property type="evidence" value="ECO:0007669"/>
    <property type="project" value="UniProtKB-KW"/>
</dbReference>
<keyword evidence="5" id="KW-1185">Reference proteome</keyword>
<dbReference type="AlphaFoldDB" id="A0AAP0RIG2"/>
<protein>
    <recommendedName>
        <fullName evidence="3">C2H2-type domain-containing protein</fullName>
    </recommendedName>
</protein>
<dbReference type="PROSITE" id="PS50157">
    <property type="entry name" value="ZINC_FINGER_C2H2_2"/>
    <property type="match status" value="3"/>
</dbReference>
<evidence type="ECO:0000259" key="3">
    <source>
        <dbReference type="PROSITE" id="PS50157"/>
    </source>
</evidence>
<dbReference type="Pfam" id="PF13912">
    <property type="entry name" value="zf-C2H2_6"/>
    <property type="match status" value="4"/>
</dbReference>
<dbReference type="EMBL" id="JBBPBK010000010">
    <property type="protein sequence ID" value="KAK9276916.1"/>
    <property type="molecule type" value="Genomic_DNA"/>
</dbReference>
<dbReference type="SUPFAM" id="SSF57667">
    <property type="entry name" value="beta-beta-alpha zinc fingers"/>
    <property type="match status" value="2"/>
</dbReference>
<proteinExistence type="predicted"/>
<evidence type="ECO:0000256" key="1">
    <source>
        <dbReference type="PROSITE-ProRule" id="PRU00042"/>
    </source>
</evidence>
<dbReference type="Gene3D" id="3.30.160.60">
    <property type="entry name" value="Classic Zinc Finger"/>
    <property type="match status" value="2"/>
</dbReference>
<dbReference type="PROSITE" id="PS00028">
    <property type="entry name" value="ZINC_FINGER_C2H2_1"/>
    <property type="match status" value="4"/>
</dbReference>